<comment type="subcellular location">
    <subcellularLocation>
        <location evidence="1">Membrane</location>
        <topology evidence="1">Multi-pass membrane protein</topology>
    </subcellularLocation>
</comment>
<sequence>MSSDYRLLPVSWLNNIWQPDSYFKNAKQVTFQEMTIPNHYIWLHHDKTILYMVKLTLVLSCAMNFKRYPHDTQKCAMKIESISYTTDDLIFVWDPKVPLVVDHIELPQLDLVKNTTGDCTQQYATG</sequence>
<dbReference type="OrthoDB" id="407674at2759"/>
<dbReference type="GO" id="GO:0016020">
    <property type="term" value="C:membrane"/>
    <property type="evidence" value="ECO:0007669"/>
    <property type="project" value="UniProtKB-SubCell"/>
</dbReference>
<keyword evidence="4" id="KW-0675">Receptor</keyword>
<reference evidence="4 5" key="1">
    <citation type="submission" date="2019-07" db="EMBL/GenBank/DDBJ databases">
        <title>Draft genome assembly of a fouling barnacle, Amphibalanus amphitrite (Darwin, 1854): The first reference genome for Thecostraca.</title>
        <authorList>
            <person name="Kim W."/>
        </authorList>
    </citation>
    <scope>NUCLEOTIDE SEQUENCE [LARGE SCALE GENOMIC DNA]</scope>
    <source>
        <strain evidence="4">SNU_AA5</strain>
        <tissue evidence="4">Soma without cirri and trophi</tissue>
    </source>
</reference>
<feature type="domain" description="Neurotransmitter-gated ion-channel ligand-binding" evidence="3">
    <location>
        <begin position="14"/>
        <end position="110"/>
    </location>
</feature>
<keyword evidence="2" id="KW-0472">Membrane</keyword>
<evidence type="ECO:0000256" key="1">
    <source>
        <dbReference type="ARBA" id="ARBA00004141"/>
    </source>
</evidence>
<dbReference type="AlphaFoldDB" id="A0A6A4X645"/>
<protein>
    <submittedName>
        <fullName evidence="4">Glycine receptor subunit alphaZ1</fullName>
    </submittedName>
</protein>
<dbReference type="InterPro" id="IPR036734">
    <property type="entry name" value="Neur_chan_lig-bd_sf"/>
</dbReference>
<evidence type="ECO:0000313" key="4">
    <source>
        <dbReference type="EMBL" id="KAF0314737.1"/>
    </source>
</evidence>
<organism evidence="4 5">
    <name type="scientific">Amphibalanus amphitrite</name>
    <name type="common">Striped barnacle</name>
    <name type="synonym">Balanus amphitrite</name>
    <dbReference type="NCBI Taxonomy" id="1232801"/>
    <lineage>
        <taxon>Eukaryota</taxon>
        <taxon>Metazoa</taxon>
        <taxon>Ecdysozoa</taxon>
        <taxon>Arthropoda</taxon>
        <taxon>Crustacea</taxon>
        <taxon>Multicrustacea</taxon>
        <taxon>Cirripedia</taxon>
        <taxon>Thoracica</taxon>
        <taxon>Thoracicalcarea</taxon>
        <taxon>Balanomorpha</taxon>
        <taxon>Balanoidea</taxon>
        <taxon>Balanidae</taxon>
        <taxon>Amphibalaninae</taxon>
        <taxon>Amphibalanus</taxon>
    </lineage>
</organism>
<dbReference type="EMBL" id="VIIS01000001">
    <property type="protein sequence ID" value="KAF0314737.1"/>
    <property type="molecule type" value="Genomic_DNA"/>
</dbReference>
<dbReference type="GO" id="GO:0004888">
    <property type="term" value="F:transmembrane signaling receptor activity"/>
    <property type="evidence" value="ECO:0007669"/>
    <property type="project" value="InterPro"/>
</dbReference>
<dbReference type="Proteomes" id="UP000440578">
    <property type="component" value="Unassembled WGS sequence"/>
</dbReference>
<dbReference type="InterPro" id="IPR018000">
    <property type="entry name" value="Neurotransmitter_ion_chnl_CS"/>
</dbReference>
<dbReference type="PROSITE" id="PS00236">
    <property type="entry name" value="NEUROTR_ION_CHANNEL"/>
    <property type="match status" value="1"/>
</dbReference>
<proteinExistence type="predicted"/>
<dbReference type="Gene3D" id="2.70.170.10">
    <property type="entry name" value="Neurotransmitter-gated ion-channel ligand-binding domain"/>
    <property type="match status" value="1"/>
</dbReference>
<dbReference type="PANTHER" id="PTHR18945">
    <property type="entry name" value="NEUROTRANSMITTER GATED ION CHANNEL"/>
    <property type="match status" value="1"/>
</dbReference>
<dbReference type="SUPFAM" id="SSF63712">
    <property type="entry name" value="Nicotinic receptor ligand binding domain-like"/>
    <property type="match status" value="1"/>
</dbReference>
<dbReference type="InterPro" id="IPR006202">
    <property type="entry name" value="Neur_chan_lig-bd"/>
</dbReference>
<name>A0A6A4X645_AMPAM</name>
<dbReference type="Pfam" id="PF02931">
    <property type="entry name" value="Neur_chan_LBD"/>
    <property type="match status" value="1"/>
</dbReference>
<evidence type="ECO:0000313" key="5">
    <source>
        <dbReference type="Proteomes" id="UP000440578"/>
    </source>
</evidence>
<dbReference type="InterPro" id="IPR006201">
    <property type="entry name" value="Neur_channel"/>
</dbReference>
<gene>
    <name evidence="4" type="primary">glra1_1</name>
    <name evidence="4" type="ORF">FJT64_000009</name>
</gene>
<dbReference type="GO" id="GO:0005230">
    <property type="term" value="F:extracellular ligand-gated monoatomic ion channel activity"/>
    <property type="evidence" value="ECO:0007669"/>
    <property type="project" value="InterPro"/>
</dbReference>
<evidence type="ECO:0000256" key="2">
    <source>
        <dbReference type="ARBA" id="ARBA00023136"/>
    </source>
</evidence>
<evidence type="ECO:0000259" key="3">
    <source>
        <dbReference type="Pfam" id="PF02931"/>
    </source>
</evidence>
<accession>A0A6A4X645</accession>
<comment type="caution">
    <text evidence="4">The sequence shown here is derived from an EMBL/GenBank/DDBJ whole genome shotgun (WGS) entry which is preliminary data.</text>
</comment>
<keyword evidence="5" id="KW-1185">Reference proteome</keyword>